<evidence type="ECO:0000259" key="2">
    <source>
        <dbReference type="PROSITE" id="PS50234"/>
    </source>
</evidence>
<evidence type="ECO:0000313" key="3">
    <source>
        <dbReference type="EMBL" id="MBN9673196.1"/>
    </source>
</evidence>
<dbReference type="InterPro" id="IPR036465">
    <property type="entry name" value="vWFA_dom_sf"/>
</dbReference>
<evidence type="ECO:0000313" key="4">
    <source>
        <dbReference type="Proteomes" id="UP000664096"/>
    </source>
</evidence>
<name>A0A939J2H7_9HYPH</name>
<proteinExistence type="predicted"/>
<organism evidence="3 4">
    <name type="scientific">Roseibium aggregatum</name>
    <dbReference type="NCBI Taxonomy" id="187304"/>
    <lineage>
        <taxon>Bacteria</taxon>
        <taxon>Pseudomonadati</taxon>
        <taxon>Pseudomonadota</taxon>
        <taxon>Alphaproteobacteria</taxon>
        <taxon>Hyphomicrobiales</taxon>
        <taxon>Stappiaceae</taxon>
        <taxon>Roseibium</taxon>
    </lineage>
</organism>
<dbReference type="SUPFAM" id="SSF53300">
    <property type="entry name" value="vWA-like"/>
    <property type="match status" value="1"/>
</dbReference>
<dbReference type="AlphaFoldDB" id="A0A939J2H7"/>
<evidence type="ECO:0000256" key="1">
    <source>
        <dbReference type="SAM" id="Phobius"/>
    </source>
</evidence>
<dbReference type="InterPro" id="IPR028087">
    <property type="entry name" value="Tad_N"/>
</dbReference>
<dbReference type="RefSeq" id="WP_207143047.1">
    <property type="nucleotide sequence ID" value="NZ_JAEKJZ010000006.1"/>
</dbReference>
<keyword evidence="1" id="KW-1133">Transmembrane helix</keyword>
<dbReference type="Pfam" id="PF13400">
    <property type="entry name" value="Tad"/>
    <property type="match status" value="1"/>
</dbReference>
<accession>A0A939J2H7</accession>
<sequence length="471" mass="51457">MCNRKRVEAISRLQQLAQDKNGSIVPLFAIMVLIMIVIFGAAVDVSRSVSAREKLSYAIDAAALSVAAQLSTTVMTDSEITEALSETFAANLEGEEFLEKALDNLEFTVDADNGTISVTSSATLDNYFIDLGGFLEESFGPDFMEFGNSGQVSYSKFDVELALVVDVTGSMTSNDMQTLREASTEVVNILLPDTGDTGDAKVRISLIPYSQGVNLGDYASKVKGGAYYSERVSGNCVTERQDYEDFEVMLTDDSYDYYDEAEIPPFETFFGGGTNGCSSSAKMVPLTNDRETLLPAISALTDQGGTAGQTGIAWGWYSLSPNYVDVWPSDSAPAYYSDEETLKFAIIMTDGDNNRYYDFVETEWQKVCTGKKKKKTCSWQEVPVNEWQEVGEGESYSNTSSTRSRDLCDAMKNAGIEVFGVYFGTNDYSAGAKNMQSCASDGNYYQASSSSALIKAFANIARKIQQIYVSK</sequence>
<reference evidence="3" key="1">
    <citation type="submission" date="2020-12" db="EMBL/GenBank/DDBJ databases">
        <title>Oil enriched cultivation method for isolating marine PHA-producing bacteria.</title>
        <authorList>
            <person name="Zheng W."/>
            <person name="Yu S."/>
            <person name="Huang Y."/>
        </authorList>
    </citation>
    <scope>NUCLEOTIDE SEQUENCE</scope>
    <source>
        <strain evidence="3">SY-2-12</strain>
    </source>
</reference>
<dbReference type="Gene3D" id="3.40.50.410">
    <property type="entry name" value="von Willebrand factor, type A domain"/>
    <property type="match status" value="1"/>
</dbReference>
<keyword evidence="1" id="KW-0472">Membrane</keyword>
<feature type="domain" description="VWFA" evidence="2">
    <location>
        <begin position="160"/>
        <end position="464"/>
    </location>
</feature>
<dbReference type="Proteomes" id="UP000664096">
    <property type="component" value="Unassembled WGS sequence"/>
</dbReference>
<dbReference type="EMBL" id="JAEKJZ010000006">
    <property type="protein sequence ID" value="MBN9673196.1"/>
    <property type="molecule type" value="Genomic_DNA"/>
</dbReference>
<comment type="caution">
    <text evidence="3">The sequence shown here is derived from an EMBL/GenBank/DDBJ whole genome shotgun (WGS) entry which is preliminary data.</text>
</comment>
<protein>
    <submittedName>
        <fullName evidence="3">Pilus assembly protein</fullName>
    </submittedName>
</protein>
<gene>
    <name evidence="3" type="ORF">JF539_22755</name>
</gene>
<dbReference type="InterPro" id="IPR002035">
    <property type="entry name" value="VWF_A"/>
</dbReference>
<feature type="transmembrane region" description="Helical" evidence="1">
    <location>
        <begin position="21"/>
        <end position="43"/>
    </location>
</feature>
<keyword evidence="1" id="KW-0812">Transmembrane</keyword>
<dbReference type="PROSITE" id="PS50234">
    <property type="entry name" value="VWFA"/>
    <property type="match status" value="1"/>
</dbReference>